<dbReference type="Gene3D" id="3.40.1370.10">
    <property type="match status" value="1"/>
</dbReference>
<evidence type="ECO:0000313" key="6">
    <source>
        <dbReference type="EMBL" id="EGD81679.1"/>
    </source>
</evidence>
<dbReference type="PANTHER" id="PTHR10746:SF6">
    <property type="entry name" value="LARGE RIBOSOMAL SUBUNIT PROTEIN UL4M"/>
    <property type="match status" value="1"/>
</dbReference>
<dbReference type="InterPro" id="IPR013005">
    <property type="entry name" value="Ribosomal_uL4-like"/>
</dbReference>
<feature type="region of interest" description="Disordered" evidence="5">
    <location>
        <begin position="1"/>
        <end position="23"/>
    </location>
</feature>
<dbReference type="GO" id="GO:0003735">
    <property type="term" value="F:structural constituent of ribosome"/>
    <property type="evidence" value="ECO:0007669"/>
    <property type="project" value="InterPro"/>
</dbReference>
<dbReference type="GO" id="GO:0005840">
    <property type="term" value="C:ribosome"/>
    <property type="evidence" value="ECO:0007669"/>
    <property type="project" value="UniProtKB-KW"/>
</dbReference>
<dbReference type="OMA" id="WIENTDA"/>
<dbReference type="OrthoDB" id="275876at2759"/>
<dbReference type="HAMAP" id="MF_01328_B">
    <property type="entry name" value="Ribosomal_uL4_B"/>
    <property type="match status" value="1"/>
</dbReference>
<dbReference type="FunCoup" id="F2U227">
    <property type="interactions" value="999"/>
</dbReference>
<evidence type="ECO:0000256" key="4">
    <source>
        <dbReference type="ARBA" id="ARBA00040565"/>
    </source>
</evidence>
<dbReference type="SUPFAM" id="SSF52166">
    <property type="entry name" value="Ribosomal protein L4"/>
    <property type="match status" value="1"/>
</dbReference>
<evidence type="ECO:0000313" key="7">
    <source>
        <dbReference type="Proteomes" id="UP000007799"/>
    </source>
</evidence>
<evidence type="ECO:0000256" key="2">
    <source>
        <dbReference type="ARBA" id="ARBA00022980"/>
    </source>
</evidence>
<protein>
    <recommendedName>
        <fullName evidence="4">Large ribosomal subunit protein uL4m</fullName>
    </recommendedName>
</protein>
<dbReference type="InParanoid" id="F2U227"/>
<reference evidence="6" key="1">
    <citation type="submission" date="2009-08" db="EMBL/GenBank/DDBJ databases">
        <title>Annotation of Salpingoeca rosetta.</title>
        <authorList>
            <consortium name="The Broad Institute Genome Sequencing Platform"/>
            <person name="Russ C."/>
            <person name="Cuomo C."/>
            <person name="Burger G."/>
            <person name="Gray M.W."/>
            <person name="Holland P.W.H."/>
            <person name="King N."/>
            <person name="Lang F.B.F."/>
            <person name="Roger A.J."/>
            <person name="Ruiz-Trillo I."/>
            <person name="Young S.K."/>
            <person name="Zeng Q."/>
            <person name="Gargeya S."/>
            <person name="Alvarado L."/>
            <person name="Berlin A."/>
            <person name="Chapman S.B."/>
            <person name="Chen Z."/>
            <person name="Freedman E."/>
            <person name="Gellesch M."/>
            <person name="Goldberg J."/>
            <person name="Griggs A."/>
            <person name="Gujja S."/>
            <person name="Heilman E."/>
            <person name="Heiman D."/>
            <person name="Howarth C."/>
            <person name="Mehta T."/>
            <person name="Neiman D."/>
            <person name="Pearson M."/>
            <person name="Roberts A."/>
            <person name="Saif S."/>
            <person name="Shea T."/>
            <person name="Shenoy N."/>
            <person name="Sisk P."/>
            <person name="Stolte C."/>
            <person name="Sykes S."/>
            <person name="White J."/>
            <person name="Yandava C."/>
            <person name="Haas B."/>
            <person name="Nusbaum C."/>
            <person name="Birren B."/>
        </authorList>
    </citation>
    <scope>NUCLEOTIDE SEQUENCE</scope>
    <source>
        <strain evidence="6">ATCC 50818</strain>
    </source>
</reference>
<dbReference type="AlphaFoldDB" id="F2U227"/>
<dbReference type="InterPro" id="IPR002136">
    <property type="entry name" value="Ribosomal_uL4"/>
</dbReference>
<dbReference type="PANTHER" id="PTHR10746">
    <property type="entry name" value="50S RIBOSOMAL PROTEIN L4"/>
    <property type="match status" value="1"/>
</dbReference>
<dbReference type="KEGG" id="sre:PTSG_02393"/>
<dbReference type="RefSeq" id="XP_004996883.1">
    <property type="nucleotide sequence ID" value="XM_004996826.1"/>
</dbReference>
<gene>
    <name evidence="6" type="ORF">PTSG_02393</name>
</gene>
<organism evidence="6 7">
    <name type="scientific">Salpingoeca rosetta (strain ATCC 50818 / BSB-021)</name>
    <dbReference type="NCBI Taxonomy" id="946362"/>
    <lineage>
        <taxon>Eukaryota</taxon>
        <taxon>Choanoflagellata</taxon>
        <taxon>Craspedida</taxon>
        <taxon>Salpingoecidae</taxon>
        <taxon>Salpingoeca</taxon>
    </lineage>
</organism>
<evidence type="ECO:0000256" key="1">
    <source>
        <dbReference type="ARBA" id="ARBA00010528"/>
    </source>
</evidence>
<dbReference type="eggNOG" id="KOG1624">
    <property type="taxonomic scope" value="Eukaryota"/>
</dbReference>
<dbReference type="GO" id="GO:0006412">
    <property type="term" value="P:translation"/>
    <property type="evidence" value="ECO:0007669"/>
    <property type="project" value="InterPro"/>
</dbReference>
<evidence type="ECO:0000256" key="5">
    <source>
        <dbReference type="SAM" id="MobiDB-lite"/>
    </source>
</evidence>
<name>F2U227_SALR5</name>
<dbReference type="EMBL" id="GL832959">
    <property type="protein sequence ID" value="EGD81679.1"/>
    <property type="molecule type" value="Genomic_DNA"/>
</dbReference>
<proteinExistence type="inferred from homology"/>
<dbReference type="Pfam" id="PF00573">
    <property type="entry name" value="Ribosomal_L4"/>
    <property type="match status" value="1"/>
</dbReference>
<sequence length="243" mass="26836">MVSTRVSSPLGGPLPKKPQPTTPLQAWVTSLPAAYRVGMMELDPTVFGEDLRKDILQRVVVFQRASWRAGTAKTKTRSEVRGGGKKPWQQKGTGRARASSIRSPLFRGGGTVHGPTPKDWSIKLPKKVQRMGVRVALSAKLAQNDLLIVDSLNLPSSNEEDLLEALFSNSLPPNLSAAAEGLDDVTVMPQRDINVYDMLNHPTLIMSMDAVREVEQWLSTWRHGSPEDLTSFLEADDQQQDQQ</sequence>
<keyword evidence="2" id="KW-0689">Ribosomal protein</keyword>
<dbReference type="GeneID" id="16077475"/>
<keyword evidence="7" id="KW-1185">Reference proteome</keyword>
<evidence type="ECO:0000256" key="3">
    <source>
        <dbReference type="ARBA" id="ARBA00023274"/>
    </source>
</evidence>
<accession>F2U227</accession>
<dbReference type="GO" id="GO:1990904">
    <property type="term" value="C:ribonucleoprotein complex"/>
    <property type="evidence" value="ECO:0007669"/>
    <property type="project" value="UniProtKB-KW"/>
</dbReference>
<dbReference type="STRING" id="946362.F2U227"/>
<feature type="region of interest" description="Disordered" evidence="5">
    <location>
        <begin position="73"/>
        <end position="118"/>
    </location>
</feature>
<dbReference type="InterPro" id="IPR023574">
    <property type="entry name" value="Ribosomal_uL4_dom_sf"/>
</dbReference>
<dbReference type="Proteomes" id="UP000007799">
    <property type="component" value="Unassembled WGS sequence"/>
</dbReference>
<dbReference type="NCBIfam" id="TIGR03953">
    <property type="entry name" value="rplD_bact"/>
    <property type="match status" value="1"/>
</dbReference>
<comment type="similarity">
    <text evidence="1">Belongs to the universal ribosomal protein uL4 family.</text>
</comment>
<keyword evidence="3" id="KW-0687">Ribonucleoprotein</keyword>